<gene>
    <name evidence="2" type="ORF">KSF_096720</name>
</gene>
<keyword evidence="3" id="KW-1185">Reference proteome</keyword>
<dbReference type="SUPFAM" id="SSF52200">
    <property type="entry name" value="Toll/Interleukin receptor TIR domain"/>
    <property type="match status" value="1"/>
</dbReference>
<dbReference type="AlphaFoldDB" id="A0A8J3N5Z7"/>
<evidence type="ECO:0000259" key="1">
    <source>
        <dbReference type="PROSITE" id="PS50104"/>
    </source>
</evidence>
<dbReference type="EMBL" id="BNJK01000002">
    <property type="protein sequence ID" value="GHO99624.1"/>
    <property type="molecule type" value="Genomic_DNA"/>
</dbReference>
<feature type="domain" description="TIR" evidence="1">
    <location>
        <begin position="6"/>
        <end position="137"/>
    </location>
</feature>
<comment type="caution">
    <text evidence="2">The sequence shown here is derived from an EMBL/GenBank/DDBJ whole genome shotgun (WGS) entry which is preliminary data.</text>
</comment>
<organism evidence="2 3">
    <name type="scientific">Reticulibacter mediterranei</name>
    <dbReference type="NCBI Taxonomy" id="2778369"/>
    <lineage>
        <taxon>Bacteria</taxon>
        <taxon>Bacillati</taxon>
        <taxon>Chloroflexota</taxon>
        <taxon>Ktedonobacteria</taxon>
        <taxon>Ktedonobacterales</taxon>
        <taxon>Reticulibacteraceae</taxon>
        <taxon>Reticulibacter</taxon>
    </lineage>
</organism>
<dbReference type="Gene3D" id="3.40.50.10140">
    <property type="entry name" value="Toll/interleukin-1 receptor homology (TIR) domain"/>
    <property type="match status" value="1"/>
</dbReference>
<evidence type="ECO:0000313" key="3">
    <source>
        <dbReference type="Proteomes" id="UP000597444"/>
    </source>
</evidence>
<proteinExistence type="predicted"/>
<accession>A0A8J3N5Z7</accession>
<dbReference type="InterPro" id="IPR035897">
    <property type="entry name" value="Toll_tir_struct_dom_sf"/>
</dbReference>
<dbReference type="PROSITE" id="PS50104">
    <property type="entry name" value="TIR"/>
    <property type="match status" value="1"/>
</dbReference>
<dbReference type="Proteomes" id="UP000597444">
    <property type="component" value="Unassembled WGS sequence"/>
</dbReference>
<dbReference type="SMART" id="SM00255">
    <property type="entry name" value="TIR"/>
    <property type="match status" value="1"/>
</dbReference>
<evidence type="ECO:0000313" key="2">
    <source>
        <dbReference type="EMBL" id="GHO99624.1"/>
    </source>
</evidence>
<dbReference type="GO" id="GO:0007165">
    <property type="term" value="P:signal transduction"/>
    <property type="evidence" value="ECO:0007669"/>
    <property type="project" value="InterPro"/>
</dbReference>
<reference evidence="2" key="1">
    <citation type="submission" date="2020-10" db="EMBL/GenBank/DDBJ databases">
        <title>Taxonomic study of unclassified bacteria belonging to the class Ktedonobacteria.</title>
        <authorList>
            <person name="Yabe S."/>
            <person name="Wang C.M."/>
            <person name="Zheng Y."/>
            <person name="Sakai Y."/>
            <person name="Cavaletti L."/>
            <person name="Monciardini P."/>
            <person name="Donadio S."/>
        </authorList>
    </citation>
    <scope>NUCLEOTIDE SEQUENCE</scope>
    <source>
        <strain evidence="2">ID150040</strain>
    </source>
</reference>
<dbReference type="InterPro" id="IPR000157">
    <property type="entry name" value="TIR_dom"/>
</dbReference>
<name>A0A8J3N5Z7_9CHLR</name>
<protein>
    <recommendedName>
        <fullName evidence="1">TIR domain-containing protein</fullName>
    </recommendedName>
</protein>
<dbReference type="RefSeq" id="WP_220210262.1">
    <property type="nucleotide sequence ID" value="NZ_BNJK01000002.1"/>
</dbReference>
<sequence length="396" mass="45902">MPEVLKREYAFISYSHKDEAVAHNVRNDLEAAGIATWMDDQLEPGTHIWEQAIRDAMNSSLAVVVIASPHAKEGPYVRGELHLAASRQLEVLPLWVEGDTWIECVPLSLSDTQYIDVRDSHYATGLQQLVKKLHAIIEDRSPRYCLLPKEAIKEYHSIVDLYPLVSEDWKQEIIEDLRQDYVYIELKDGEIAAMRYTAYPSVRALLDDLYLQYVEKCYHVDPFTYGDQWILGVHTDQFSRCIQLLVPWHWLSLSKHRSLADEQFDWSDFPPQRWFAPPHLRFLQVLDRLPPLAVGLVTNTLYIEQKLITGKNGYDFNRRVAEMISQGHATVSRFHYILTLVESPEHIHPEDYQHYFITALPHLEKSNEHVPPGSVTRVAGIIQGRPTERIHHSIKR</sequence>
<dbReference type="Pfam" id="PF13676">
    <property type="entry name" value="TIR_2"/>
    <property type="match status" value="1"/>
</dbReference>